<organism evidence="2 3">
    <name type="scientific">Williamsia serinedens</name>
    <dbReference type="NCBI Taxonomy" id="391736"/>
    <lineage>
        <taxon>Bacteria</taxon>
        <taxon>Bacillati</taxon>
        <taxon>Actinomycetota</taxon>
        <taxon>Actinomycetes</taxon>
        <taxon>Mycobacteriales</taxon>
        <taxon>Nocardiaceae</taxon>
        <taxon>Williamsia</taxon>
    </lineage>
</organism>
<dbReference type="SUPFAM" id="SSF109854">
    <property type="entry name" value="DinB/YfiT-like putative metalloenzymes"/>
    <property type="match status" value="1"/>
</dbReference>
<dbReference type="Pfam" id="PF11716">
    <property type="entry name" value="MDMPI_N"/>
    <property type="match status" value="1"/>
</dbReference>
<name>A0ABT1H0Z2_9NOCA</name>
<proteinExistence type="predicted"/>
<gene>
    <name evidence="2" type="ORF">LX12_002097</name>
</gene>
<dbReference type="InterPro" id="IPR034660">
    <property type="entry name" value="DinB/YfiT-like"/>
</dbReference>
<accession>A0ABT1H0Z2</accession>
<protein>
    <submittedName>
        <fullName evidence="2">TIGR03083 family protein</fullName>
    </submittedName>
</protein>
<evidence type="ECO:0000313" key="3">
    <source>
        <dbReference type="Proteomes" id="UP001205740"/>
    </source>
</evidence>
<dbReference type="RefSeq" id="WP_253654468.1">
    <property type="nucleotide sequence ID" value="NZ_BAAAOE010000003.1"/>
</dbReference>
<evidence type="ECO:0000313" key="2">
    <source>
        <dbReference type="EMBL" id="MCP2160910.1"/>
    </source>
</evidence>
<evidence type="ECO:0000259" key="1">
    <source>
        <dbReference type="Pfam" id="PF11716"/>
    </source>
</evidence>
<dbReference type="Proteomes" id="UP001205740">
    <property type="component" value="Unassembled WGS sequence"/>
</dbReference>
<dbReference type="InterPro" id="IPR017517">
    <property type="entry name" value="Maleyloyr_isom"/>
</dbReference>
<keyword evidence="3" id="KW-1185">Reference proteome</keyword>
<dbReference type="NCBIfam" id="TIGR03083">
    <property type="entry name" value="maleylpyruvate isomerase family mycothiol-dependent enzyme"/>
    <property type="match status" value="1"/>
</dbReference>
<dbReference type="EMBL" id="JAMTCG010000003">
    <property type="protein sequence ID" value="MCP2160910.1"/>
    <property type="molecule type" value="Genomic_DNA"/>
</dbReference>
<reference evidence="2 3" key="1">
    <citation type="submission" date="2022-06" db="EMBL/GenBank/DDBJ databases">
        <title>Genomic Encyclopedia of Archaeal and Bacterial Type Strains, Phase II (KMG-II): from individual species to whole genera.</title>
        <authorList>
            <person name="Goeker M."/>
        </authorList>
    </citation>
    <scope>NUCLEOTIDE SEQUENCE [LARGE SCALE GENOMIC DNA]</scope>
    <source>
        <strain evidence="2 3">DSM 45037</strain>
    </source>
</reference>
<sequence>MDDAQIFAAIADERRVLADVLDGLDDRQWATQSLCGAWDVRGVAAHLLGPTVTGIPEVLWLVLRARGNFARSNMALTDRVVAKYGARLPQMLRANADHRFTPPGGGPIAPLTDLLIHGQDIRRPLGLARSFDPDRQRAALDFLTSPASRRGFAPLRLPIRWVAEDIGWESGTGATVSGTAEAVMLALTRRPVVLDELSGDGVGVVRTALH</sequence>
<comment type="caution">
    <text evidence="2">The sequence shown here is derived from an EMBL/GenBank/DDBJ whole genome shotgun (WGS) entry which is preliminary data.</text>
</comment>
<feature type="domain" description="Mycothiol-dependent maleylpyruvate isomerase metal-binding" evidence="1">
    <location>
        <begin position="11"/>
        <end position="96"/>
    </location>
</feature>
<dbReference type="InterPro" id="IPR024344">
    <property type="entry name" value="MDMPI_metal-binding"/>
</dbReference>
<dbReference type="Gene3D" id="1.20.120.450">
    <property type="entry name" value="dinb family like domain"/>
    <property type="match status" value="1"/>
</dbReference>